<dbReference type="KEGG" id="taci:TDSAC_0281"/>
<comment type="similarity">
    <text evidence="2">Belongs to the peptide transporter carbon starvation (CstA) (TC 2.A.114) family.</text>
</comment>
<feature type="transmembrane region" description="Helical" evidence="8">
    <location>
        <begin position="29"/>
        <end position="47"/>
    </location>
</feature>
<dbReference type="OrthoDB" id="9761224at2"/>
<feature type="transmembrane region" description="Helical" evidence="8">
    <location>
        <begin position="320"/>
        <end position="340"/>
    </location>
</feature>
<evidence type="ECO:0000256" key="2">
    <source>
        <dbReference type="ARBA" id="ARBA00007755"/>
    </source>
</evidence>
<dbReference type="Proteomes" id="UP000244792">
    <property type="component" value="Chromosome"/>
</dbReference>
<evidence type="ECO:0000313" key="11">
    <source>
        <dbReference type="Proteomes" id="UP000244792"/>
    </source>
</evidence>
<dbReference type="Pfam" id="PF02554">
    <property type="entry name" value="CstA"/>
    <property type="match status" value="1"/>
</dbReference>
<feature type="transmembrane region" description="Helical" evidence="8">
    <location>
        <begin position="157"/>
        <end position="180"/>
    </location>
</feature>
<comment type="subcellular location">
    <subcellularLocation>
        <location evidence="1">Cell membrane</location>
        <topology evidence="1">Multi-pass membrane protein</topology>
    </subcellularLocation>
</comment>
<evidence type="ECO:0000256" key="3">
    <source>
        <dbReference type="ARBA" id="ARBA00022448"/>
    </source>
</evidence>
<keyword evidence="11" id="KW-1185">Reference proteome</keyword>
<dbReference type="InterPro" id="IPR051605">
    <property type="entry name" value="CstA"/>
</dbReference>
<evidence type="ECO:0000256" key="5">
    <source>
        <dbReference type="ARBA" id="ARBA00022692"/>
    </source>
</evidence>
<dbReference type="PANTHER" id="PTHR30252:SF3">
    <property type="entry name" value="PYRUVATE_PROTON SYMPORTER BTST"/>
    <property type="match status" value="1"/>
</dbReference>
<organism evidence="10 11">
    <name type="scientific">Thermodesulfobium acidiphilum</name>
    <dbReference type="NCBI Taxonomy" id="1794699"/>
    <lineage>
        <taxon>Bacteria</taxon>
        <taxon>Pseudomonadati</taxon>
        <taxon>Thermodesulfobiota</taxon>
        <taxon>Thermodesulfobiia</taxon>
        <taxon>Thermodesulfobiales</taxon>
        <taxon>Thermodesulfobiaceae</taxon>
        <taxon>Thermodesulfobium</taxon>
    </lineage>
</organism>
<feature type="transmembrane region" description="Helical" evidence="8">
    <location>
        <begin position="283"/>
        <end position="300"/>
    </location>
</feature>
<dbReference type="AlphaFoldDB" id="A0A2R4VYX5"/>
<feature type="transmembrane region" description="Helical" evidence="8">
    <location>
        <begin position="488"/>
        <end position="510"/>
    </location>
</feature>
<evidence type="ECO:0000313" key="10">
    <source>
        <dbReference type="EMBL" id="AWB09664.1"/>
    </source>
</evidence>
<keyword evidence="4" id="KW-1003">Cell membrane</keyword>
<evidence type="ECO:0000256" key="4">
    <source>
        <dbReference type="ARBA" id="ARBA00022475"/>
    </source>
</evidence>
<feature type="transmembrane region" description="Helical" evidence="8">
    <location>
        <begin position="584"/>
        <end position="606"/>
    </location>
</feature>
<feature type="domain" description="CstA N-terminal" evidence="9">
    <location>
        <begin position="29"/>
        <end position="567"/>
    </location>
</feature>
<dbReference type="RefSeq" id="WP_108308267.1">
    <property type="nucleotide sequence ID" value="NZ_CP020921.1"/>
</dbReference>
<keyword evidence="6 8" id="KW-1133">Transmembrane helix</keyword>
<feature type="transmembrane region" description="Helical" evidence="8">
    <location>
        <begin position="186"/>
        <end position="206"/>
    </location>
</feature>
<dbReference type="PANTHER" id="PTHR30252">
    <property type="entry name" value="INNER MEMBRANE PEPTIDE TRANSPORTER"/>
    <property type="match status" value="1"/>
</dbReference>
<dbReference type="GO" id="GO:0009267">
    <property type="term" value="P:cellular response to starvation"/>
    <property type="evidence" value="ECO:0007669"/>
    <property type="project" value="InterPro"/>
</dbReference>
<feature type="transmembrane region" description="Helical" evidence="8">
    <location>
        <begin position="446"/>
        <end position="467"/>
    </location>
</feature>
<dbReference type="EMBL" id="CP020921">
    <property type="protein sequence ID" value="AWB09664.1"/>
    <property type="molecule type" value="Genomic_DNA"/>
</dbReference>
<sequence>MKATSIFGIVLLLIVAVLALISVLSVPSAILLLIFGFAVWTIGYRYYSAFIAAKVMCLDAGAETPACRVNDGRDFVPTNKYVLFGHQFAAISGAGPLIGPVLAAQFGFMPGLLWLVIGSALAGAVHDFVVLVASTRRGACSLADIARQEISSPTGKILSLATFLILVLAMAGLSIAVVNALKSSSWGVITVGLTIPIAFIMAFWMYVFRPGKVLEASLIGVVLLFVVTWVGGLVPPQSELGRMLTLNENTVKIILPTYAFIASVLPVWMLLLPRDYLSSYMKIGVAVAIAICVFIVHPNLQMPAFTKFDAGGGPIIPGPLFPYLFITIACGAISGFHALVGSGTTPKMLSCETDARFIGYGAMLMESFVGVLALIAACVLPQGDYFAINTPPAVFEKLGMVANQVPVLSAMVHENLAGRPGGAVSLAAGVAYITEQVPFLSGMMAYWYHFIIMFEAMFILSAIDAGTRVGRYLLQEFFGYFVPQFRDMHWNFGIISTGFLVSFFWGYLLYSGSVSTIWPIFGATNQLLATFALIISTTEILRRTGKFSYAMVTLLPGAFMTVITFLACWLNFSNIYLPLAMKGNFAMGINAFLSLLLLAMGIWLILDSVRIWSNILSGRKAKSTV</sequence>
<protein>
    <submittedName>
        <fullName evidence="10">Carbon starvation protein</fullName>
    </submittedName>
</protein>
<feature type="transmembrane region" description="Helical" evidence="8">
    <location>
        <begin position="112"/>
        <end position="133"/>
    </location>
</feature>
<gene>
    <name evidence="10" type="ORF">TDSAC_0281</name>
</gene>
<keyword evidence="7 8" id="KW-0472">Membrane</keyword>
<feature type="transmembrane region" description="Helical" evidence="8">
    <location>
        <begin position="88"/>
        <end position="106"/>
    </location>
</feature>
<proteinExistence type="inferred from homology"/>
<keyword evidence="3" id="KW-0813">Transport</keyword>
<feature type="transmembrane region" description="Helical" evidence="8">
    <location>
        <begin position="516"/>
        <end position="535"/>
    </location>
</feature>
<reference evidence="10 11" key="1">
    <citation type="submission" date="2017-04" db="EMBL/GenBank/DDBJ databases">
        <title>Genomic insights into metabolism of Thermodesulfobium acidiphilum.</title>
        <authorList>
            <person name="Toshchakov S.V."/>
            <person name="Frolov E.N."/>
            <person name="Kublanov I.V."/>
            <person name="Samarov N.I."/>
            <person name="Novikov A."/>
            <person name="Lebedinsky A.V."/>
            <person name="Bonch-Osmolovskaya E.A."/>
            <person name="Chernyh N.A."/>
        </authorList>
    </citation>
    <scope>NUCLEOTIDE SEQUENCE [LARGE SCALE GENOMIC DNA]</scope>
    <source>
        <strain evidence="10 11">3127-1</strain>
    </source>
</reference>
<feature type="transmembrane region" description="Helical" evidence="8">
    <location>
        <begin position="547"/>
        <end position="572"/>
    </location>
</feature>
<evidence type="ECO:0000259" key="9">
    <source>
        <dbReference type="Pfam" id="PF02554"/>
    </source>
</evidence>
<accession>A0A2R4VYX5</accession>
<name>A0A2R4VYX5_THEAF</name>
<evidence type="ECO:0000256" key="1">
    <source>
        <dbReference type="ARBA" id="ARBA00004651"/>
    </source>
</evidence>
<feature type="transmembrane region" description="Helical" evidence="8">
    <location>
        <begin position="253"/>
        <end position="271"/>
    </location>
</feature>
<keyword evidence="5 8" id="KW-0812">Transmembrane</keyword>
<evidence type="ECO:0000256" key="6">
    <source>
        <dbReference type="ARBA" id="ARBA00022989"/>
    </source>
</evidence>
<evidence type="ECO:0000256" key="7">
    <source>
        <dbReference type="ARBA" id="ARBA00023136"/>
    </source>
</evidence>
<feature type="transmembrane region" description="Helical" evidence="8">
    <location>
        <begin position="360"/>
        <end position="382"/>
    </location>
</feature>
<evidence type="ECO:0000256" key="8">
    <source>
        <dbReference type="SAM" id="Phobius"/>
    </source>
</evidence>
<dbReference type="InterPro" id="IPR003706">
    <property type="entry name" value="CstA_N"/>
</dbReference>
<feature type="transmembrane region" description="Helical" evidence="8">
    <location>
        <begin position="213"/>
        <end position="233"/>
    </location>
</feature>
<dbReference type="GO" id="GO:0005886">
    <property type="term" value="C:plasma membrane"/>
    <property type="evidence" value="ECO:0007669"/>
    <property type="project" value="UniProtKB-SubCell"/>
</dbReference>